<proteinExistence type="inferred from homology"/>
<dbReference type="GO" id="GO:0031122">
    <property type="term" value="P:cytoplasmic microtubule organization"/>
    <property type="evidence" value="ECO:0007669"/>
    <property type="project" value="TreeGrafter"/>
</dbReference>
<gene>
    <name evidence="6" type="ORF">AaE_001324</name>
</gene>
<evidence type="ECO:0000313" key="7">
    <source>
        <dbReference type="Proteomes" id="UP000469452"/>
    </source>
</evidence>
<name>A0A6A5ARU9_APHAT</name>
<evidence type="ECO:0000259" key="5">
    <source>
        <dbReference type="Pfam" id="PF17681"/>
    </source>
</evidence>
<keyword evidence="2 4" id="KW-0493">Microtubule</keyword>
<dbReference type="PANTHER" id="PTHR19302">
    <property type="entry name" value="GAMMA TUBULIN COMPLEX PROTEIN"/>
    <property type="match status" value="1"/>
</dbReference>
<organism evidence="6 7">
    <name type="scientific">Aphanomyces astaci</name>
    <name type="common">Crayfish plague agent</name>
    <dbReference type="NCBI Taxonomy" id="112090"/>
    <lineage>
        <taxon>Eukaryota</taxon>
        <taxon>Sar</taxon>
        <taxon>Stramenopiles</taxon>
        <taxon>Oomycota</taxon>
        <taxon>Saprolegniomycetes</taxon>
        <taxon>Saprolegniales</taxon>
        <taxon>Verrucalvaceae</taxon>
        <taxon>Aphanomyces</taxon>
    </lineage>
</organism>
<evidence type="ECO:0000256" key="4">
    <source>
        <dbReference type="RuleBase" id="RU363050"/>
    </source>
</evidence>
<comment type="similarity">
    <text evidence="4">Belongs to the TUBGCP family.</text>
</comment>
<dbReference type="GO" id="GO:0000930">
    <property type="term" value="C:gamma-tubulin complex"/>
    <property type="evidence" value="ECO:0007669"/>
    <property type="project" value="TreeGrafter"/>
</dbReference>
<dbReference type="PANTHER" id="PTHR19302:SF13">
    <property type="entry name" value="GAMMA-TUBULIN COMPLEX COMPONENT 2"/>
    <property type="match status" value="1"/>
</dbReference>
<dbReference type="GO" id="GO:0051011">
    <property type="term" value="F:microtubule minus-end binding"/>
    <property type="evidence" value="ECO:0007669"/>
    <property type="project" value="TreeGrafter"/>
</dbReference>
<dbReference type="GO" id="GO:0000278">
    <property type="term" value="P:mitotic cell cycle"/>
    <property type="evidence" value="ECO:0007669"/>
    <property type="project" value="TreeGrafter"/>
</dbReference>
<dbReference type="Proteomes" id="UP000469452">
    <property type="component" value="Unassembled WGS sequence"/>
</dbReference>
<dbReference type="GO" id="GO:0051321">
    <property type="term" value="P:meiotic cell cycle"/>
    <property type="evidence" value="ECO:0007669"/>
    <property type="project" value="TreeGrafter"/>
</dbReference>
<dbReference type="GO" id="GO:0005874">
    <property type="term" value="C:microtubule"/>
    <property type="evidence" value="ECO:0007669"/>
    <property type="project" value="UniProtKB-KW"/>
</dbReference>
<dbReference type="InterPro" id="IPR041470">
    <property type="entry name" value="GCP_N"/>
</dbReference>
<feature type="non-terminal residue" evidence="6">
    <location>
        <position position="1"/>
    </location>
</feature>
<dbReference type="GO" id="GO:0043015">
    <property type="term" value="F:gamma-tubulin binding"/>
    <property type="evidence" value="ECO:0007669"/>
    <property type="project" value="InterPro"/>
</dbReference>
<evidence type="ECO:0000256" key="3">
    <source>
        <dbReference type="ARBA" id="ARBA00023212"/>
    </source>
</evidence>
<protein>
    <recommendedName>
        <fullName evidence="4">Spindle pole body component</fullName>
    </recommendedName>
</protein>
<sequence>ILYILLGIEGQYIKKQEIKRPSTSAHFHIQLPARVSRDVSADMYDLLHFVIDPALTDPSLAALARKIVVLGEFYIHVTHYIETHTRYEYGQVCHAFCAALKVLVREYTVVVAQLEHLALQQGALNLSKIWFYIQPSLRAMEFLSTLVRSCLGHHGGALLSVIA</sequence>
<dbReference type="AlphaFoldDB" id="A0A6A5ARU9"/>
<dbReference type="GO" id="GO:0007020">
    <property type="term" value="P:microtubule nucleation"/>
    <property type="evidence" value="ECO:0007669"/>
    <property type="project" value="InterPro"/>
</dbReference>
<feature type="non-terminal residue" evidence="6">
    <location>
        <position position="163"/>
    </location>
</feature>
<accession>A0A6A5ARU9</accession>
<feature type="domain" description="Gamma tubulin complex component protein N-terminal" evidence="5">
    <location>
        <begin position="1"/>
        <end position="162"/>
    </location>
</feature>
<keyword evidence="1 4" id="KW-0963">Cytoplasm</keyword>
<comment type="subcellular location">
    <subcellularLocation>
        <location evidence="4">Cytoplasm</location>
        <location evidence="4">Cytoskeleton</location>
        <location evidence="4">Microtubule organizing center</location>
    </subcellularLocation>
</comment>
<dbReference type="GO" id="GO:0051225">
    <property type="term" value="P:spindle assembly"/>
    <property type="evidence" value="ECO:0007669"/>
    <property type="project" value="TreeGrafter"/>
</dbReference>
<evidence type="ECO:0000256" key="2">
    <source>
        <dbReference type="ARBA" id="ARBA00022701"/>
    </source>
</evidence>
<dbReference type="InterPro" id="IPR007259">
    <property type="entry name" value="GCP"/>
</dbReference>
<keyword evidence="3 4" id="KW-0206">Cytoskeleton</keyword>
<dbReference type="Pfam" id="PF17681">
    <property type="entry name" value="GCP_N_terminal"/>
    <property type="match status" value="1"/>
</dbReference>
<dbReference type="EMBL" id="VJMI01002702">
    <property type="protein sequence ID" value="KAF0774976.1"/>
    <property type="molecule type" value="Genomic_DNA"/>
</dbReference>
<comment type="caution">
    <text evidence="6">The sequence shown here is derived from an EMBL/GenBank/DDBJ whole genome shotgun (WGS) entry which is preliminary data.</text>
</comment>
<evidence type="ECO:0000313" key="6">
    <source>
        <dbReference type="EMBL" id="KAF0774976.1"/>
    </source>
</evidence>
<evidence type="ECO:0000256" key="1">
    <source>
        <dbReference type="ARBA" id="ARBA00022490"/>
    </source>
</evidence>
<dbReference type="GO" id="GO:0000922">
    <property type="term" value="C:spindle pole"/>
    <property type="evidence" value="ECO:0007669"/>
    <property type="project" value="InterPro"/>
</dbReference>
<reference evidence="6 7" key="1">
    <citation type="submission" date="2019-06" db="EMBL/GenBank/DDBJ databases">
        <title>Genomics analysis of Aphanomyces spp. identifies a new class of oomycete effector associated with host adaptation.</title>
        <authorList>
            <person name="Gaulin E."/>
        </authorList>
    </citation>
    <scope>NUCLEOTIDE SEQUENCE [LARGE SCALE GENOMIC DNA]</scope>
    <source>
        <strain evidence="6 7">E</strain>
    </source>
</reference>